<dbReference type="OrthoDB" id="7777568at2"/>
<evidence type="ECO:0000313" key="3">
    <source>
        <dbReference type="Proteomes" id="UP000198977"/>
    </source>
</evidence>
<organism evidence="2 3">
    <name type="scientific">Sulfitobacter brevis</name>
    <dbReference type="NCBI Taxonomy" id="74348"/>
    <lineage>
        <taxon>Bacteria</taxon>
        <taxon>Pseudomonadati</taxon>
        <taxon>Pseudomonadota</taxon>
        <taxon>Alphaproteobacteria</taxon>
        <taxon>Rhodobacterales</taxon>
        <taxon>Roseobacteraceae</taxon>
        <taxon>Sulfitobacter</taxon>
    </lineage>
</organism>
<dbReference type="InterPro" id="IPR005184">
    <property type="entry name" value="DUF306_Meta_HslJ"/>
</dbReference>
<dbReference type="InterPro" id="IPR053147">
    <property type="entry name" value="Hsp_HslJ-like"/>
</dbReference>
<reference evidence="2 3" key="1">
    <citation type="submission" date="2016-10" db="EMBL/GenBank/DDBJ databases">
        <authorList>
            <person name="de Groot N.N."/>
        </authorList>
    </citation>
    <scope>NUCLEOTIDE SEQUENCE [LARGE SCALE GENOMIC DNA]</scope>
    <source>
        <strain evidence="2 3">DSM 11443</strain>
    </source>
</reference>
<dbReference type="PANTHER" id="PTHR35535:SF1">
    <property type="entry name" value="HEAT SHOCK PROTEIN HSLJ"/>
    <property type="match status" value="1"/>
</dbReference>
<proteinExistence type="predicted"/>
<dbReference type="PANTHER" id="PTHR35535">
    <property type="entry name" value="HEAT SHOCK PROTEIN HSLJ"/>
    <property type="match status" value="1"/>
</dbReference>
<gene>
    <name evidence="2" type="ORF">SAMN04488523_110182</name>
</gene>
<dbReference type="RefSeq" id="WP_093924614.1">
    <property type="nucleotide sequence ID" value="NZ_FOMW01000010.1"/>
</dbReference>
<dbReference type="Gene3D" id="2.40.128.270">
    <property type="match status" value="1"/>
</dbReference>
<evidence type="ECO:0000313" key="2">
    <source>
        <dbReference type="EMBL" id="SFE80613.1"/>
    </source>
</evidence>
<feature type="domain" description="DUF306" evidence="1">
    <location>
        <begin position="30"/>
        <end position="123"/>
    </location>
</feature>
<dbReference type="Pfam" id="PF03724">
    <property type="entry name" value="META"/>
    <property type="match status" value="1"/>
</dbReference>
<keyword evidence="3" id="KW-1185">Reference proteome</keyword>
<name>A0A1I2DK25_9RHOB</name>
<dbReference type="Proteomes" id="UP000198977">
    <property type="component" value="Unassembled WGS sequence"/>
</dbReference>
<dbReference type="EMBL" id="FOMW01000010">
    <property type="protein sequence ID" value="SFE80613.1"/>
    <property type="molecule type" value="Genomic_DNA"/>
</dbReference>
<dbReference type="InterPro" id="IPR038670">
    <property type="entry name" value="HslJ-like_sf"/>
</dbReference>
<dbReference type="STRING" id="74348.SAMN04488523_110182"/>
<dbReference type="AlphaFoldDB" id="A0A1I2DK25"/>
<keyword evidence="2" id="KW-0346">Stress response</keyword>
<accession>A0A1I2DK25</accession>
<sequence length="131" mass="13903">MKTLALISVAFLGIKACTPDETLRAYGGADRTWQLIELNGEEYTAAATLTFPETGEIVGQGPCNGFSASLTVPYPWFGAENLISTRRTCPDQAAETAFLQALQTASLSEVAGDMMILSTDTGLMLVFTAAD</sequence>
<evidence type="ECO:0000259" key="1">
    <source>
        <dbReference type="Pfam" id="PF03724"/>
    </source>
</evidence>
<protein>
    <submittedName>
        <fullName evidence="2">Heat shock protein HslJ</fullName>
    </submittedName>
</protein>